<organism evidence="1 2">
    <name type="scientific">Phreatobacter stygius</name>
    <dbReference type="NCBI Taxonomy" id="1940610"/>
    <lineage>
        <taxon>Bacteria</taxon>
        <taxon>Pseudomonadati</taxon>
        <taxon>Pseudomonadota</taxon>
        <taxon>Alphaproteobacteria</taxon>
        <taxon>Hyphomicrobiales</taxon>
        <taxon>Phreatobacteraceae</taxon>
        <taxon>Phreatobacter</taxon>
    </lineage>
</organism>
<accession>A0A4D7B697</accession>
<dbReference type="Proteomes" id="UP000298781">
    <property type="component" value="Chromosome"/>
</dbReference>
<name>A0A4D7B697_9HYPH</name>
<dbReference type="EMBL" id="CP039690">
    <property type="protein sequence ID" value="QCI68834.1"/>
    <property type="molecule type" value="Genomic_DNA"/>
</dbReference>
<dbReference type="KEGG" id="pstg:E8M01_34155"/>
<reference evidence="1 2" key="1">
    <citation type="submission" date="2019-04" db="EMBL/GenBank/DDBJ databases">
        <title>Phreatobacter aquaticus sp. nov.</title>
        <authorList>
            <person name="Choi A."/>
        </authorList>
    </citation>
    <scope>NUCLEOTIDE SEQUENCE [LARGE SCALE GENOMIC DNA]</scope>
    <source>
        <strain evidence="1 2">KCTC 52518</strain>
    </source>
</reference>
<proteinExistence type="predicted"/>
<dbReference type="RefSeq" id="WP_136964249.1">
    <property type="nucleotide sequence ID" value="NZ_CP039690.1"/>
</dbReference>
<keyword evidence="2" id="KW-1185">Reference proteome</keyword>
<dbReference type="AlphaFoldDB" id="A0A4D7B697"/>
<evidence type="ECO:0000313" key="2">
    <source>
        <dbReference type="Proteomes" id="UP000298781"/>
    </source>
</evidence>
<protein>
    <submittedName>
        <fullName evidence="1">Uncharacterized protein</fullName>
    </submittedName>
</protein>
<gene>
    <name evidence="1" type="ORF">E8M01_34155</name>
</gene>
<sequence length="92" mass="10205">MTDTQALARAIHAARFADEPAQSVTPFDELSETDRAVWVRCAEAAAKVSRAGRSEKSKDPVATRVQHLEEVVRRFRELCREAEAAVGNLKEP</sequence>
<evidence type="ECO:0000313" key="1">
    <source>
        <dbReference type="EMBL" id="QCI68834.1"/>
    </source>
</evidence>
<dbReference type="OrthoDB" id="9897329at2"/>